<dbReference type="EMBL" id="HBIN01010941">
    <property type="protein sequence ID" value="CAE0437947.1"/>
    <property type="molecule type" value="Transcribed_RNA"/>
</dbReference>
<evidence type="ECO:0000256" key="2">
    <source>
        <dbReference type="SAM" id="MobiDB-lite"/>
    </source>
</evidence>
<keyword evidence="1" id="KW-0970">Cilium biogenesis/degradation</keyword>
<dbReference type="PANTHER" id="PTHR33724:SF1">
    <property type="entry name" value="INTRAFLAGELLAR TRANSPORT PROTEIN 43 HOMOLOG"/>
    <property type="match status" value="1"/>
</dbReference>
<sequence length="255" mass="28901">MASTDREWGDLQQNADKNMQLAENEIKPRAGSRRKSRRQAALEAQQTAKPEEKTADDKLSRSTKSGGWAEQKEGADNQDPKEKSSEDKKITSKGFFSGRRRVNRRTPLDKPSSKQSESKNPETTETRRMSTQNAFEEDDDDDDGGKIMIIPDLDDDQEEDLQLTVAEAPQNIRTVQSLRELDNKIRGIQLPENMSDSGFRVDLSILTKTLVPRNKIIEQDVAWDFEQLLEEVSQGLTKEKEESMTTTRAQQIATS</sequence>
<dbReference type="GO" id="GO:0030991">
    <property type="term" value="C:intraciliary transport particle A"/>
    <property type="evidence" value="ECO:0007669"/>
    <property type="project" value="InterPro"/>
</dbReference>
<feature type="compositionally biased region" description="Basic and acidic residues" evidence="2">
    <location>
        <begin position="106"/>
        <end position="128"/>
    </location>
</feature>
<feature type="compositionally biased region" description="Basic and acidic residues" evidence="2">
    <location>
        <begin position="49"/>
        <end position="60"/>
    </location>
</feature>
<protein>
    <recommendedName>
        <fullName evidence="4">Intraflagellar transport protein 43 homolog</fullName>
    </recommendedName>
</protein>
<dbReference type="Pfam" id="PF15305">
    <property type="entry name" value="IFT43"/>
    <property type="match status" value="1"/>
</dbReference>
<dbReference type="PANTHER" id="PTHR33724">
    <property type="entry name" value="INTRAFLAGELLAR TRANSPORT PROTEIN 43 HOMOLOG"/>
    <property type="match status" value="1"/>
</dbReference>
<dbReference type="GO" id="GO:0035721">
    <property type="term" value="P:intraciliary retrograde transport"/>
    <property type="evidence" value="ECO:0007669"/>
    <property type="project" value="TreeGrafter"/>
</dbReference>
<feature type="compositionally biased region" description="Basic and acidic residues" evidence="2">
    <location>
        <begin position="70"/>
        <end position="90"/>
    </location>
</feature>
<feature type="compositionally biased region" description="Polar residues" evidence="2">
    <location>
        <begin position="244"/>
        <end position="255"/>
    </location>
</feature>
<accession>A0A7S3LQI1</accession>
<dbReference type="AlphaFoldDB" id="A0A7S3LQI1"/>
<evidence type="ECO:0000313" key="3">
    <source>
        <dbReference type="EMBL" id="CAE0437947.1"/>
    </source>
</evidence>
<feature type="region of interest" description="Disordered" evidence="2">
    <location>
        <begin position="1"/>
        <end position="146"/>
    </location>
</feature>
<feature type="region of interest" description="Disordered" evidence="2">
    <location>
        <begin position="236"/>
        <end position="255"/>
    </location>
</feature>
<organism evidence="3">
    <name type="scientific">Aplanochytrium stocchinoi</name>
    <dbReference type="NCBI Taxonomy" id="215587"/>
    <lineage>
        <taxon>Eukaryota</taxon>
        <taxon>Sar</taxon>
        <taxon>Stramenopiles</taxon>
        <taxon>Bigyra</taxon>
        <taxon>Labyrinthulomycetes</taxon>
        <taxon>Thraustochytrida</taxon>
        <taxon>Thraustochytriidae</taxon>
        <taxon>Aplanochytrium</taxon>
    </lineage>
</organism>
<dbReference type="InterPro" id="IPR029302">
    <property type="entry name" value="IFT43"/>
</dbReference>
<evidence type="ECO:0008006" key="4">
    <source>
        <dbReference type="Google" id="ProtNLM"/>
    </source>
</evidence>
<name>A0A7S3LQI1_9STRA</name>
<reference evidence="3" key="1">
    <citation type="submission" date="2021-01" db="EMBL/GenBank/DDBJ databases">
        <authorList>
            <person name="Corre E."/>
            <person name="Pelletier E."/>
            <person name="Niang G."/>
            <person name="Scheremetjew M."/>
            <person name="Finn R."/>
            <person name="Kale V."/>
            <person name="Holt S."/>
            <person name="Cochrane G."/>
            <person name="Meng A."/>
            <person name="Brown T."/>
            <person name="Cohen L."/>
        </authorList>
    </citation>
    <scope>NUCLEOTIDE SEQUENCE</scope>
    <source>
        <strain evidence="3">GSBS06</strain>
    </source>
</reference>
<proteinExistence type="predicted"/>
<gene>
    <name evidence="3" type="ORF">ASTO00021_LOCUS8199</name>
</gene>
<evidence type="ECO:0000256" key="1">
    <source>
        <dbReference type="ARBA" id="ARBA00022794"/>
    </source>
</evidence>
<dbReference type="GO" id="GO:0005929">
    <property type="term" value="C:cilium"/>
    <property type="evidence" value="ECO:0007669"/>
    <property type="project" value="TreeGrafter"/>
</dbReference>